<sequence length="101" mass="11967">MFESNYIEARGNRVKINDFGLQTVQKMLEFCETDNIKEFNGYECELFGIAHKYHVNDLLNFICNKMVKNVSSRNFDSCLQLAKMYDLNDFKEWLLKTSFSK</sequence>
<protein>
    <submittedName>
        <fullName evidence="2">Uncharacterized protein</fullName>
    </submittedName>
</protein>
<proteinExistence type="predicted"/>
<dbReference type="Proteomes" id="UP000887580">
    <property type="component" value="Unplaced"/>
</dbReference>
<accession>A0AC35EWL4</accession>
<dbReference type="WBParaSite" id="PS1159_v2.g11471.t1">
    <property type="protein sequence ID" value="PS1159_v2.g11471.t1"/>
    <property type="gene ID" value="PS1159_v2.g11471"/>
</dbReference>
<evidence type="ECO:0000313" key="2">
    <source>
        <dbReference type="WBParaSite" id="PS1159_v2.g11471.t1"/>
    </source>
</evidence>
<evidence type="ECO:0000313" key="1">
    <source>
        <dbReference type="Proteomes" id="UP000887580"/>
    </source>
</evidence>
<name>A0AC35EWL4_9BILA</name>
<reference evidence="2" key="1">
    <citation type="submission" date="2022-11" db="UniProtKB">
        <authorList>
            <consortium name="WormBaseParasite"/>
        </authorList>
    </citation>
    <scope>IDENTIFICATION</scope>
</reference>
<organism evidence="1 2">
    <name type="scientific">Panagrolaimus sp. PS1159</name>
    <dbReference type="NCBI Taxonomy" id="55785"/>
    <lineage>
        <taxon>Eukaryota</taxon>
        <taxon>Metazoa</taxon>
        <taxon>Ecdysozoa</taxon>
        <taxon>Nematoda</taxon>
        <taxon>Chromadorea</taxon>
        <taxon>Rhabditida</taxon>
        <taxon>Tylenchina</taxon>
        <taxon>Panagrolaimomorpha</taxon>
        <taxon>Panagrolaimoidea</taxon>
        <taxon>Panagrolaimidae</taxon>
        <taxon>Panagrolaimus</taxon>
    </lineage>
</organism>